<dbReference type="GO" id="GO:0005524">
    <property type="term" value="F:ATP binding"/>
    <property type="evidence" value="ECO:0007669"/>
    <property type="project" value="UniProtKB-UniRule"/>
</dbReference>
<comment type="catalytic activity">
    <reaction evidence="9">
        <text>D-ribose + ATP = D-ribose 5-phosphate + ADP + H(+)</text>
        <dbReference type="Rhea" id="RHEA:13697"/>
        <dbReference type="ChEBI" id="CHEBI:15378"/>
        <dbReference type="ChEBI" id="CHEBI:30616"/>
        <dbReference type="ChEBI" id="CHEBI:47013"/>
        <dbReference type="ChEBI" id="CHEBI:78346"/>
        <dbReference type="ChEBI" id="CHEBI:456216"/>
        <dbReference type="EC" id="2.7.1.15"/>
    </reaction>
</comment>
<gene>
    <name evidence="9" type="primary">rbsK</name>
    <name evidence="11" type="ORF">SAMN02745136_03194</name>
</gene>
<feature type="binding site" evidence="9">
    <location>
        <position position="273"/>
    </location>
    <ligand>
        <name>K(+)</name>
        <dbReference type="ChEBI" id="CHEBI:29103"/>
    </ligand>
</feature>
<dbReference type="PRINTS" id="PR00990">
    <property type="entry name" value="RIBOKINASE"/>
</dbReference>
<comment type="cofactor">
    <cofactor evidence="9">
        <name>Mg(2+)</name>
        <dbReference type="ChEBI" id="CHEBI:18420"/>
    </cofactor>
    <text evidence="9">Requires a divalent cation, most likely magnesium in vivo, as an electrophilic catalyst to aid phosphoryl group transfer. It is the chelate of the metal and the nucleotide that is the actual substrate.</text>
</comment>
<evidence type="ECO:0000256" key="9">
    <source>
        <dbReference type="HAMAP-Rule" id="MF_01987"/>
    </source>
</evidence>
<comment type="subunit">
    <text evidence="9">Homodimer.</text>
</comment>
<feature type="binding site" evidence="9">
    <location>
        <position position="276"/>
    </location>
    <ligand>
        <name>K(+)</name>
        <dbReference type="ChEBI" id="CHEBI:29103"/>
    </ligand>
</feature>
<evidence type="ECO:0000256" key="2">
    <source>
        <dbReference type="ARBA" id="ARBA00022723"/>
    </source>
</evidence>
<feature type="binding site" evidence="9">
    <location>
        <position position="243"/>
    </location>
    <ligand>
        <name>substrate</name>
    </ligand>
</feature>
<keyword evidence="4 9" id="KW-0418">Kinase</keyword>
<keyword evidence="12" id="KW-1185">Reference proteome</keyword>
<keyword evidence="1 9" id="KW-0808">Transferase</keyword>
<accession>A0A1M6UV28</accession>
<reference evidence="11 12" key="1">
    <citation type="submission" date="2016-11" db="EMBL/GenBank/DDBJ databases">
        <authorList>
            <person name="Jaros S."/>
            <person name="Januszkiewicz K."/>
            <person name="Wedrychowicz H."/>
        </authorList>
    </citation>
    <scope>NUCLEOTIDE SEQUENCE [LARGE SCALE GENOMIC DNA]</scope>
    <source>
        <strain evidence="11 12">DSM 15929</strain>
    </source>
</reference>
<evidence type="ECO:0000256" key="6">
    <source>
        <dbReference type="ARBA" id="ARBA00022842"/>
    </source>
</evidence>
<dbReference type="EMBL" id="FRAC01000016">
    <property type="protein sequence ID" value="SHK72906.1"/>
    <property type="molecule type" value="Genomic_DNA"/>
</dbReference>
<feature type="binding site" evidence="9">
    <location>
        <position position="278"/>
    </location>
    <ligand>
        <name>K(+)</name>
        <dbReference type="ChEBI" id="CHEBI:29103"/>
    </ligand>
</feature>
<keyword evidence="5 9" id="KW-0067">ATP-binding</keyword>
<keyword evidence="3 9" id="KW-0547">Nucleotide-binding</keyword>
<protein>
    <recommendedName>
        <fullName evidence="9">Ribokinase</fullName>
        <shortName evidence="9">RK</shortName>
        <ecNumber evidence="9">2.7.1.15</ecNumber>
    </recommendedName>
</protein>
<keyword evidence="9" id="KW-0963">Cytoplasm</keyword>
<evidence type="ECO:0000256" key="8">
    <source>
        <dbReference type="ARBA" id="ARBA00023277"/>
    </source>
</evidence>
<evidence type="ECO:0000256" key="1">
    <source>
        <dbReference type="ARBA" id="ARBA00022679"/>
    </source>
</evidence>
<feature type="binding site" evidence="9">
    <location>
        <position position="179"/>
    </location>
    <ligand>
        <name>ATP</name>
        <dbReference type="ChEBI" id="CHEBI:30616"/>
    </ligand>
</feature>
<comment type="similarity">
    <text evidence="9">Belongs to the carbohydrate kinase PfkB family. Ribokinase subfamily.</text>
</comment>
<dbReference type="GO" id="GO:0005737">
    <property type="term" value="C:cytoplasm"/>
    <property type="evidence" value="ECO:0007669"/>
    <property type="project" value="UniProtKB-SubCell"/>
</dbReference>
<dbReference type="STRING" id="1121322.SAMN02745136_03194"/>
<evidence type="ECO:0000259" key="10">
    <source>
        <dbReference type="Pfam" id="PF00294"/>
    </source>
</evidence>
<dbReference type="GO" id="GO:0004747">
    <property type="term" value="F:ribokinase activity"/>
    <property type="evidence" value="ECO:0007669"/>
    <property type="project" value="UniProtKB-UniRule"/>
</dbReference>
<evidence type="ECO:0000256" key="5">
    <source>
        <dbReference type="ARBA" id="ARBA00022840"/>
    </source>
</evidence>
<dbReference type="UniPathway" id="UPA00916">
    <property type="reaction ID" value="UER00889"/>
</dbReference>
<feature type="binding site" evidence="9">
    <location>
        <begin position="242"/>
        <end position="243"/>
    </location>
    <ligand>
        <name>ATP</name>
        <dbReference type="ChEBI" id="CHEBI:30616"/>
    </ligand>
</feature>
<keyword evidence="6 9" id="KW-0460">Magnesium</keyword>
<comment type="pathway">
    <text evidence="9">Carbohydrate metabolism; D-ribose degradation; D-ribose 5-phosphate from beta-D-ribopyranose: step 2/2.</text>
</comment>
<dbReference type="SUPFAM" id="SSF53613">
    <property type="entry name" value="Ribokinase-like"/>
    <property type="match status" value="1"/>
</dbReference>
<feature type="binding site" evidence="9">
    <location>
        <position position="136"/>
    </location>
    <ligand>
        <name>substrate</name>
    </ligand>
</feature>
<dbReference type="EC" id="2.7.1.15" evidence="9"/>
<feature type="active site" description="Proton acceptor" evidence="9">
    <location>
        <position position="243"/>
    </location>
</feature>
<dbReference type="InterPro" id="IPR029056">
    <property type="entry name" value="Ribokinase-like"/>
</dbReference>
<dbReference type="OrthoDB" id="9775849at2"/>
<evidence type="ECO:0000256" key="4">
    <source>
        <dbReference type="ARBA" id="ARBA00022777"/>
    </source>
</evidence>
<feature type="binding site" evidence="9">
    <location>
        <position position="239"/>
    </location>
    <ligand>
        <name>K(+)</name>
        <dbReference type="ChEBI" id="CHEBI:29103"/>
    </ligand>
</feature>
<feature type="binding site" evidence="9">
    <location>
        <position position="282"/>
    </location>
    <ligand>
        <name>K(+)</name>
        <dbReference type="ChEBI" id="CHEBI:29103"/>
    </ligand>
</feature>
<comment type="subcellular location">
    <subcellularLocation>
        <location evidence="9">Cytoplasm</location>
    </subcellularLocation>
</comment>
<organism evidence="11 12">
    <name type="scientific">Anaerocolumna jejuensis DSM 15929</name>
    <dbReference type="NCBI Taxonomy" id="1121322"/>
    <lineage>
        <taxon>Bacteria</taxon>
        <taxon>Bacillati</taxon>
        <taxon>Bacillota</taxon>
        <taxon>Clostridia</taxon>
        <taxon>Lachnospirales</taxon>
        <taxon>Lachnospiraceae</taxon>
        <taxon>Anaerocolumna</taxon>
    </lineage>
</organism>
<comment type="function">
    <text evidence="9">Catalyzes the phosphorylation of ribose at O-5 in a reaction requiring ATP and magnesium. The resulting D-ribose-5-phosphate can then be used either for sythesis of nucleotides, histidine, and tryptophan, or as a component of the pentose phosphate pathway.</text>
</comment>
<evidence type="ECO:0000313" key="11">
    <source>
        <dbReference type="EMBL" id="SHK72906.1"/>
    </source>
</evidence>
<dbReference type="PANTHER" id="PTHR10584:SF166">
    <property type="entry name" value="RIBOKINASE"/>
    <property type="match status" value="1"/>
</dbReference>
<dbReference type="Pfam" id="PF00294">
    <property type="entry name" value="PfkB"/>
    <property type="match status" value="1"/>
</dbReference>
<comment type="activity regulation">
    <text evidence="9">Activated by a monovalent cation that binds near, but not in, the active site. The most likely occupant of the site in vivo is potassium. Ion binding induces a conformational change that may alter substrate affinity.</text>
</comment>
<keyword evidence="8 9" id="KW-0119">Carbohydrate metabolism</keyword>
<dbReference type="Proteomes" id="UP000184386">
    <property type="component" value="Unassembled WGS sequence"/>
</dbReference>
<proteinExistence type="inferred from homology"/>
<feature type="binding site" evidence="9">
    <location>
        <begin position="211"/>
        <end position="216"/>
    </location>
    <ligand>
        <name>ATP</name>
        <dbReference type="ChEBI" id="CHEBI:30616"/>
    </ligand>
</feature>
<feature type="domain" description="Carbohydrate kinase PfkB" evidence="10">
    <location>
        <begin position="3"/>
        <end position="285"/>
    </location>
</feature>
<evidence type="ECO:0000256" key="7">
    <source>
        <dbReference type="ARBA" id="ARBA00022958"/>
    </source>
</evidence>
<dbReference type="GO" id="GO:0019303">
    <property type="term" value="P:D-ribose catabolic process"/>
    <property type="evidence" value="ECO:0007669"/>
    <property type="project" value="UniProtKB-UniRule"/>
</dbReference>
<dbReference type="InterPro" id="IPR011877">
    <property type="entry name" value="Ribokinase"/>
</dbReference>
<feature type="binding site" evidence="9">
    <location>
        <begin position="38"/>
        <end position="42"/>
    </location>
    <ligand>
        <name>substrate</name>
    </ligand>
</feature>
<evidence type="ECO:0000256" key="3">
    <source>
        <dbReference type="ARBA" id="ARBA00022741"/>
    </source>
</evidence>
<dbReference type="AlphaFoldDB" id="A0A1M6UV28"/>
<keyword evidence="2 9" id="KW-0479">Metal-binding</keyword>
<dbReference type="InterPro" id="IPR011611">
    <property type="entry name" value="PfkB_dom"/>
</dbReference>
<dbReference type="GO" id="GO:0046872">
    <property type="term" value="F:metal ion binding"/>
    <property type="evidence" value="ECO:0007669"/>
    <property type="project" value="UniProtKB-KW"/>
</dbReference>
<dbReference type="CDD" id="cd01174">
    <property type="entry name" value="ribokinase"/>
    <property type="match status" value="1"/>
</dbReference>
<feature type="binding site" evidence="9">
    <location>
        <begin position="10"/>
        <end position="12"/>
    </location>
    <ligand>
        <name>substrate</name>
    </ligand>
</feature>
<evidence type="ECO:0000313" key="12">
    <source>
        <dbReference type="Proteomes" id="UP000184386"/>
    </source>
</evidence>
<sequence length="304" mass="33361">MKILNFGSLNIDHVYEVPHFPLPGETISSARYSRFPGGKGLNQSIAMAKAGADVYHAGKLGHNSEFLLEALKESGVNTSLLDTTGSETGQAIIQVNPEGENCILLYGGSNQEITTEYIDRVFAFLTEDSILVLQNEINNLEYILVKARERGLKIALNPSPVDERLKSMDLSGITWLLLNEIESRELSGFEEPDSSLMNLLNCYPHMKIILTLGEKGAIYQDKNTRYVQPAYKTRVKDTTAAGDTFTGYFISLTASGLGIEEALDMAARAAAITISREGAGSSIPKLEEVKRYMQGKEKAVNIDM</sequence>
<name>A0A1M6UV28_9FIRM</name>
<dbReference type="Gene3D" id="3.40.1190.20">
    <property type="match status" value="1"/>
</dbReference>
<dbReference type="PANTHER" id="PTHR10584">
    <property type="entry name" value="SUGAR KINASE"/>
    <property type="match status" value="1"/>
</dbReference>
<dbReference type="HAMAP" id="MF_01987">
    <property type="entry name" value="Ribokinase"/>
    <property type="match status" value="1"/>
</dbReference>
<keyword evidence="7 9" id="KW-0630">Potassium</keyword>
<dbReference type="RefSeq" id="WP_073277706.1">
    <property type="nucleotide sequence ID" value="NZ_FRAC01000016.1"/>
</dbReference>
<comment type="caution">
    <text evidence="9">Lacks conserved residue(s) required for the propagation of feature annotation.</text>
</comment>
<feature type="binding site" evidence="9">
    <location>
        <position position="237"/>
    </location>
    <ligand>
        <name>K(+)</name>
        <dbReference type="ChEBI" id="CHEBI:29103"/>
    </ligand>
</feature>
<dbReference type="InterPro" id="IPR002139">
    <property type="entry name" value="Ribo/fructo_kinase"/>
</dbReference>